<feature type="compositionally biased region" description="Low complexity" evidence="1">
    <location>
        <begin position="39"/>
        <end position="63"/>
    </location>
</feature>
<keyword evidence="2" id="KW-1133">Transmembrane helix</keyword>
<evidence type="ECO:0000256" key="2">
    <source>
        <dbReference type="SAM" id="Phobius"/>
    </source>
</evidence>
<evidence type="ECO:0000313" key="4">
    <source>
        <dbReference type="Proteomes" id="UP000757232"/>
    </source>
</evidence>
<feature type="compositionally biased region" description="Polar residues" evidence="1">
    <location>
        <begin position="420"/>
        <end position="431"/>
    </location>
</feature>
<protein>
    <submittedName>
        <fullName evidence="3">Uncharacterized protein</fullName>
    </submittedName>
</protein>
<feature type="region of interest" description="Disordered" evidence="1">
    <location>
        <begin position="233"/>
        <end position="294"/>
    </location>
</feature>
<organism evidence="3 4">
    <name type="scientific">Sanghuangporus baumii</name>
    <name type="common">Phellinus baumii</name>
    <dbReference type="NCBI Taxonomy" id="108892"/>
    <lineage>
        <taxon>Eukaryota</taxon>
        <taxon>Fungi</taxon>
        <taxon>Dikarya</taxon>
        <taxon>Basidiomycota</taxon>
        <taxon>Agaricomycotina</taxon>
        <taxon>Agaricomycetes</taxon>
        <taxon>Hymenochaetales</taxon>
        <taxon>Hymenochaetaceae</taxon>
        <taxon>Sanghuangporus</taxon>
    </lineage>
</organism>
<feature type="transmembrane region" description="Helical" evidence="2">
    <location>
        <begin position="1012"/>
        <end position="1032"/>
    </location>
</feature>
<evidence type="ECO:0000313" key="3">
    <source>
        <dbReference type="EMBL" id="OCB87908.1"/>
    </source>
</evidence>
<dbReference type="Proteomes" id="UP000757232">
    <property type="component" value="Unassembled WGS sequence"/>
</dbReference>
<gene>
    <name evidence="3" type="ORF">A7U60_g5045</name>
</gene>
<dbReference type="AlphaFoldDB" id="A0A9Q5HXM8"/>
<feature type="transmembrane region" description="Helical" evidence="2">
    <location>
        <begin position="982"/>
        <end position="1006"/>
    </location>
</feature>
<feature type="transmembrane region" description="Helical" evidence="2">
    <location>
        <begin position="953"/>
        <end position="970"/>
    </location>
</feature>
<reference evidence="3" key="1">
    <citation type="submission" date="2016-06" db="EMBL/GenBank/DDBJ databases">
        <title>Draft Genome sequence of the fungus Inonotus baumii.</title>
        <authorList>
            <person name="Zhu H."/>
            <person name="Lin W."/>
        </authorList>
    </citation>
    <scope>NUCLEOTIDE SEQUENCE</scope>
    <source>
        <strain evidence="3">821</strain>
    </source>
</reference>
<feature type="compositionally biased region" description="Polar residues" evidence="1">
    <location>
        <begin position="594"/>
        <end position="604"/>
    </location>
</feature>
<evidence type="ECO:0000256" key="1">
    <source>
        <dbReference type="SAM" id="MobiDB-lite"/>
    </source>
</evidence>
<feature type="region of interest" description="Disordered" evidence="1">
    <location>
        <begin position="420"/>
        <end position="441"/>
    </location>
</feature>
<feature type="compositionally biased region" description="Basic and acidic residues" evidence="1">
    <location>
        <begin position="568"/>
        <end position="578"/>
    </location>
</feature>
<dbReference type="EMBL" id="LNZH02000187">
    <property type="protein sequence ID" value="OCB87908.1"/>
    <property type="molecule type" value="Genomic_DNA"/>
</dbReference>
<feature type="compositionally biased region" description="Basic and acidic residues" evidence="1">
    <location>
        <begin position="464"/>
        <end position="477"/>
    </location>
</feature>
<feature type="region of interest" description="Disordered" evidence="1">
    <location>
        <begin position="544"/>
        <end position="627"/>
    </location>
</feature>
<feature type="region of interest" description="Disordered" evidence="1">
    <location>
        <begin position="1"/>
        <end position="147"/>
    </location>
</feature>
<comment type="caution">
    <text evidence="3">The sequence shown here is derived from an EMBL/GenBank/DDBJ whole genome shotgun (WGS) entry which is preliminary data.</text>
</comment>
<accession>A0A9Q5HXM8</accession>
<feature type="region of interest" description="Disordered" evidence="1">
    <location>
        <begin position="457"/>
        <end position="531"/>
    </location>
</feature>
<feature type="compositionally biased region" description="Polar residues" evidence="1">
    <location>
        <begin position="511"/>
        <end position="527"/>
    </location>
</feature>
<name>A0A9Q5HXM8_SANBA</name>
<keyword evidence="2" id="KW-0472">Membrane</keyword>
<proteinExistence type="predicted"/>
<feature type="compositionally biased region" description="Polar residues" evidence="1">
    <location>
        <begin position="1"/>
        <end position="37"/>
    </location>
</feature>
<keyword evidence="2" id="KW-0812">Transmembrane</keyword>
<keyword evidence="4" id="KW-1185">Reference proteome</keyword>
<dbReference type="OrthoDB" id="3190515at2759"/>
<sequence length="1036" mass="115359">MNTASSNADTTSPVPSGLTSQHSPSQPGPSRQTQQIRFPSEPVSSSSKAPSSPSRSASGLISPESSSRADTSRAVLSSGHDADTFGRRRIRSTLAPDSLRPFGSYSRSQHLADSTRSRTSGRRTVSHSLHSSDRSNTRGASSIGSSPLFGGVLLPSEEINANQENDPNILADLHKALQYKSHVEQHLKEAKSFTEFPSSLPSMSGPNASPNLFTSKGVLPLSEPNTPIKAEFIDFSPSTGKSSLHPVPKSSDDGATLDWSGSAADDDKHEKKWTMPLPRRSSKDKNPPLSRKALVEKQDVKYSEKISRIKANLNEHTMRKAEITRDQLQRRYAAFDAAHMSSGSNLNLADVARWYNRQGKTIKSQIAESESMPWLRHLTSKRDPRQQECRSPWNLSAMIVDHYVKSHSDTEFFLSPISAGNENSDVTSSSPARCRQVSKPTSLGSIDAALARKSDEMISFEPMTHPRGDSLETESRVSVDTQLKRWRQSLLNRADHDMSSDSSISRKRNGSLEQRNTHAGRNSSASALSPLHNLGVTKLPHRTLAKSDDGQSSAADSVPEGLNEDQESESKVKKISSREKRRSRFPLSLDLGSAQRSQGDSNHSPAPISIADLRTDASQPNKSRNLPVRKERPVVGSVDTFDDAMSSNNHLGSPIVLSPVQKTHEKRAQKLSLPPAFQTRRPRGRSDTRTEAQRHALQVEYNRKQELLDALLARNQRMKSLLQLAARSMADYDETQSAISDKLGLGYSRLPPEVLETLKHDPSAIAGHLRNLKGWRAVEDIHNRRERQRQILQTFVASLPDTVAPLSLPKDGIYENAIANLRGLVERLHSQRNTVLSHVRQTQELLSKVKKMRDELKPEFDETSRHTSVNYPELVRLESLLDELVNGTNHLWRFAEASLSFLLASVAPVMKTFGRPVWDELHDFLVIPLYRNGFSGEEHWYPVSFPRRSFTQWLRLLLVAACAPALLYHGCRAFLALLTHGYVLRIPSFIPTFAVYIVFSSIMFAFGSVLSGLFIAVLCEMFIVFWWTLWLLHIVQ</sequence>